<dbReference type="Pfam" id="PF04248">
    <property type="entry name" value="NTP_transf_9"/>
    <property type="match status" value="1"/>
</dbReference>
<gene>
    <name evidence="2" type="ORF">CONLIGDRAFT_631381</name>
</gene>
<reference evidence="2 3" key="1">
    <citation type="submission" date="2016-10" db="EMBL/GenBank/DDBJ databases">
        <title>Draft genome sequence of Coniochaeta ligniaria NRRL30616, a lignocellulolytic fungus for bioabatement of inhibitors in plant biomass hydrolysates.</title>
        <authorList>
            <consortium name="DOE Joint Genome Institute"/>
            <person name="Jimenez D.J."/>
            <person name="Hector R.E."/>
            <person name="Riley R."/>
            <person name="Sun H."/>
            <person name="Grigoriev I.V."/>
            <person name="Van Elsas J.D."/>
            <person name="Nichols N.N."/>
        </authorList>
    </citation>
    <scope>NUCLEOTIDE SEQUENCE [LARGE SCALE GENOMIC DNA]</scope>
    <source>
        <strain evidence="2 3">NRRL 30616</strain>
    </source>
</reference>
<dbReference type="OrthoDB" id="18996at2759"/>
<dbReference type="Gene3D" id="2.170.150.40">
    <property type="entry name" value="Domain of unknown function (DUF427)"/>
    <property type="match status" value="2"/>
</dbReference>
<evidence type="ECO:0000259" key="1">
    <source>
        <dbReference type="Pfam" id="PF04248"/>
    </source>
</evidence>
<dbReference type="AlphaFoldDB" id="A0A1J7IVC9"/>
<dbReference type="STRING" id="1408157.A0A1J7IVC9"/>
<dbReference type="InParanoid" id="A0A1J7IVC9"/>
<name>A0A1J7IVC9_9PEZI</name>
<dbReference type="PANTHER" id="PTHR34310:SF9">
    <property type="entry name" value="BLR5716 PROTEIN"/>
    <property type="match status" value="1"/>
</dbReference>
<sequence>MSSRLSLAELAAKLADDGPVKYESSNRRARGLLKGKWLFDTLKAVYVWEHQYYPLFYIPLKDLEKGPAKISKDKSYDQGFWIGTLSLDDQRIEIAGFDAGPLEGLVKIPVNALDSWFAEDEKLLGPHPKDPYKRIECLPSSREVRIEVEGNVVARSTNNIFLHETSLRTRYYLSPTSILDWGMLVPSNTTTFCPYKGEASYYHLKVGDKDIKDAIWYYTYPTAESAAVQNRLCFYNEKVTVYIDGQKDEQ</sequence>
<accession>A0A1J7IVC9</accession>
<evidence type="ECO:0000313" key="3">
    <source>
        <dbReference type="Proteomes" id="UP000182658"/>
    </source>
</evidence>
<dbReference type="Proteomes" id="UP000182658">
    <property type="component" value="Unassembled WGS sequence"/>
</dbReference>
<proteinExistence type="predicted"/>
<dbReference type="InterPro" id="IPR007361">
    <property type="entry name" value="DUF427"/>
</dbReference>
<feature type="domain" description="DUF427" evidence="1">
    <location>
        <begin position="144"/>
        <end position="237"/>
    </location>
</feature>
<dbReference type="EMBL" id="KV875096">
    <property type="protein sequence ID" value="OIW31438.1"/>
    <property type="molecule type" value="Genomic_DNA"/>
</dbReference>
<organism evidence="2 3">
    <name type="scientific">Coniochaeta ligniaria NRRL 30616</name>
    <dbReference type="NCBI Taxonomy" id="1408157"/>
    <lineage>
        <taxon>Eukaryota</taxon>
        <taxon>Fungi</taxon>
        <taxon>Dikarya</taxon>
        <taxon>Ascomycota</taxon>
        <taxon>Pezizomycotina</taxon>
        <taxon>Sordariomycetes</taxon>
        <taxon>Sordariomycetidae</taxon>
        <taxon>Coniochaetales</taxon>
        <taxon>Coniochaetaceae</taxon>
        <taxon>Coniochaeta</taxon>
    </lineage>
</organism>
<dbReference type="PANTHER" id="PTHR34310">
    <property type="entry name" value="DUF427 DOMAIN PROTEIN (AFU_ORTHOLOGUE AFUA_3G02220)"/>
    <property type="match status" value="1"/>
</dbReference>
<keyword evidence="3" id="KW-1185">Reference proteome</keyword>
<dbReference type="InterPro" id="IPR038694">
    <property type="entry name" value="DUF427_sf"/>
</dbReference>
<evidence type="ECO:0000313" key="2">
    <source>
        <dbReference type="EMBL" id="OIW31438.1"/>
    </source>
</evidence>
<protein>
    <submittedName>
        <fullName evidence="2">DUF427-domain-containing protein</fullName>
    </submittedName>
</protein>